<reference evidence="1 2" key="1">
    <citation type="journal article" date="2022" name="New Phytol.">
        <title>Ecological generalism drives hyperdiversity of secondary metabolite gene clusters in xylarialean endophytes.</title>
        <authorList>
            <person name="Franco M.E.E."/>
            <person name="Wisecaver J.H."/>
            <person name="Arnold A.E."/>
            <person name="Ju Y.M."/>
            <person name="Slot J.C."/>
            <person name="Ahrendt S."/>
            <person name="Moore L.P."/>
            <person name="Eastman K.E."/>
            <person name="Scott K."/>
            <person name="Konkel Z."/>
            <person name="Mondo S.J."/>
            <person name="Kuo A."/>
            <person name="Hayes R.D."/>
            <person name="Haridas S."/>
            <person name="Andreopoulos B."/>
            <person name="Riley R."/>
            <person name="LaButti K."/>
            <person name="Pangilinan J."/>
            <person name="Lipzen A."/>
            <person name="Amirebrahimi M."/>
            <person name="Yan J."/>
            <person name="Adam C."/>
            <person name="Keymanesh K."/>
            <person name="Ng V."/>
            <person name="Louie K."/>
            <person name="Northen T."/>
            <person name="Drula E."/>
            <person name="Henrissat B."/>
            <person name="Hsieh H.M."/>
            <person name="Youens-Clark K."/>
            <person name="Lutzoni F."/>
            <person name="Miadlikowska J."/>
            <person name="Eastwood D.C."/>
            <person name="Hamelin R.C."/>
            <person name="Grigoriev I.V."/>
            <person name="U'Ren J.M."/>
        </authorList>
    </citation>
    <scope>NUCLEOTIDE SEQUENCE [LARGE SCALE GENOMIC DNA]</scope>
    <source>
        <strain evidence="1 2">ER1909</strain>
    </source>
</reference>
<evidence type="ECO:0000313" key="1">
    <source>
        <dbReference type="EMBL" id="KAI6091068.1"/>
    </source>
</evidence>
<organism evidence="1 2">
    <name type="scientific">Hypoxylon rubiginosum</name>
    <dbReference type="NCBI Taxonomy" id="110542"/>
    <lineage>
        <taxon>Eukaryota</taxon>
        <taxon>Fungi</taxon>
        <taxon>Dikarya</taxon>
        <taxon>Ascomycota</taxon>
        <taxon>Pezizomycotina</taxon>
        <taxon>Sordariomycetes</taxon>
        <taxon>Xylariomycetidae</taxon>
        <taxon>Xylariales</taxon>
        <taxon>Hypoxylaceae</taxon>
        <taxon>Hypoxylon</taxon>
    </lineage>
</organism>
<name>A0ACC0DF02_9PEZI</name>
<proteinExistence type="predicted"/>
<protein>
    <submittedName>
        <fullName evidence="1">Cytochrome P450</fullName>
    </submittedName>
</protein>
<sequence length="550" mass="61973">MAQLSMRAMIAVVVASVILFIVKFVANRRHVRKLQAAGAPMPKYHPIFGHFIALKECIQVLPRNTVMHVVMRQMAKQFPNGIFYLNLWPFSGTIMVVADPFVASQVEAAFLDKPASICGTLEVINGGPSLMTMHGGTWKKWRGFFNPGFAAGYMIGLAPAIADEVAVFCKLMQGLAGKGEMVKLEEYTLRMTFDVISRVTLDARLHYQTQGSALADCLRRQIIWTPFGTTFNPFRRYLSPRPLVQKYNSYRMNQYLDVEIDKRFEELAVLRQEKAKGSQAPSNRSIISLAMDKYLEDVGTTGDHLSKKAFKEIAKPQLRMFLYAGHDTTSSTLLYCYLMLAQHPEVLAKVRAEHDSVFGPSSSSSSIEHCRQAIYADPTLLNKIPYTAAFTKEVLRVFPPAGSLRQGRRDIILQDEAGTQYPTEKCHIWTLSLAMHHREAVFPQPEEFLPERWLVGPDDPLYPRQKGSWRAFEWGPRSCIGQTLAQLELKVALVMTVRMFDIKPAYEEWDGLHPKEGIRTVEGNRAYQAELGGGGAHPADGFPVRITLRK</sequence>
<comment type="caution">
    <text evidence="1">The sequence shown here is derived from an EMBL/GenBank/DDBJ whole genome shotgun (WGS) entry which is preliminary data.</text>
</comment>
<evidence type="ECO:0000313" key="2">
    <source>
        <dbReference type="Proteomes" id="UP001497680"/>
    </source>
</evidence>
<gene>
    <name evidence="1" type="ORF">F4821DRAFT_227397</name>
</gene>
<accession>A0ACC0DF02</accession>
<dbReference type="EMBL" id="MU394288">
    <property type="protein sequence ID" value="KAI6091068.1"/>
    <property type="molecule type" value="Genomic_DNA"/>
</dbReference>
<keyword evidence="2" id="KW-1185">Reference proteome</keyword>
<dbReference type="Proteomes" id="UP001497680">
    <property type="component" value="Unassembled WGS sequence"/>
</dbReference>